<proteinExistence type="predicted"/>
<feature type="transmembrane region" description="Helical" evidence="6">
    <location>
        <begin position="257"/>
        <end position="278"/>
    </location>
</feature>
<comment type="subcellular location">
    <subcellularLocation>
        <location evidence="1">Cell membrane</location>
        <topology evidence="1">Multi-pass membrane protein</topology>
    </subcellularLocation>
</comment>
<keyword evidence="2" id="KW-1003">Cell membrane</keyword>
<reference evidence="8 9" key="1">
    <citation type="submission" date="2020-08" db="EMBL/GenBank/DDBJ databases">
        <title>Genomic Encyclopedia of Type Strains, Phase IV (KMG-IV): sequencing the most valuable type-strain genomes for metagenomic binning, comparative biology and taxonomic classification.</title>
        <authorList>
            <person name="Goeker M."/>
        </authorList>
    </citation>
    <scope>NUCLEOTIDE SEQUENCE [LARGE SCALE GENOMIC DNA]</scope>
    <source>
        <strain evidence="8 9">YIM 65646</strain>
    </source>
</reference>
<name>A0A841G0S9_9ACTN</name>
<gene>
    <name evidence="8" type="ORF">HNR73_005648</name>
</gene>
<evidence type="ECO:0000256" key="4">
    <source>
        <dbReference type="ARBA" id="ARBA00022989"/>
    </source>
</evidence>
<dbReference type="Pfam" id="PF07690">
    <property type="entry name" value="MFS_1"/>
    <property type="match status" value="1"/>
</dbReference>
<feature type="transmembrane region" description="Helical" evidence="6">
    <location>
        <begin position="109"/>
        <end position="132"/>
    </location>
</feature>
<organism evidence="8 9">
    <name type="scientific">Phytomonospora endophytica</name>
    <dbReference type="NCBI Taxonomy" id="714109"/>
    <lineage>
        <taxon>Bacteria</taxon>
        <taxon>Bacillati</taxon>
        <taxon>Actinomycetota</taxon>
        <taxon>Actinomycetes</taxon>
        <taxon>Micromonosporales</taxon>
        <taxon>Micromonosporaceae</taxon>
        <taxon>Phytomonospora</taxon>
    </lineage>
</organism>
<accession>A0A841G0S9</accession>
<feature type="transmembrane region" description="Helical" evidence="6">
    <location>
        <begin position="309"/>
        <end position="331"/>
    </location>
</feature>
<evidence type="ECO:0000256" key="1">
    <source>
        <dbReference type="ARBA" id="ARBA00004651"/>
    </source>
</evidence>
<evidence type="ECO:0000256" key="3">
    <source>
        <dbReference type="ARBA" id="ARBA00022692"/>
    </source>
</evidence>
<feature type="transmembrane region" description="Helical" evidence="6">
    <location>
        <begin position="378"/>
        <end position="398"/>
    </location>
</feature>
<keyword evidence="3 6" id="KW-0812">Transmembrane</keyword>
<dbReference type="AlphaFoldDB" id="A0A841G0S9"/>
<sequence>MSPPAKIATSPLALPAFRWFFTGRVISLMGTSMVPVALAFAVLQEGRTGDLGVVLAAESVPMVVFLLFGGVIADRFPRRVVLLCAHLVAGATQAGIAVIFLTGNYHLPLIMALGFLNGTAAALTFPAMMGIVPEIVSKERTQRANSLLGTSRSAVTIAGPTVAGLVVAGVGGGWAIAVDAATYFVAAYCLTRVRLPKKAAREQRTSTWHDLRVGWTEFRSRSWVWTVVAAFGITNCIYVAVWSVLGPRIALRTIGAQGWGAVLSCFAIGLLIMGVIMYRVRVRRLLAAGQFAVAFAGIPLVVLGLEPSVWALSAAAFVGGLGMEVFGIAWATSLQQHVPEEVLSRVSSYDALGSFVAIPLGQLLVGPLVAAAGEEPVAVGGGVIFAIVSLLPLAWASVRNLRAV</sequence>
<comment type="caution">
    <text evidence="8">The sequence shown here is derived from an EMBL/GenBank/DDBJ whole genome shotgun (WGS) entry which is preliminary data.</text>
</comment>
<dbReference type="PANTHER" id="PTHR23513">
    <property type="entry name" value="INTEGRAL MEMBRANE EFFLUX PROTEIN-RELATED"/>
    <property type="match status" value="1"/>
</dbReference>
<evidence type="ECO:0000313" key="8">
    <source>
        <dbReference type="EMBL" id="MBB6037770.1"/>
    </source>
</evidence>
<dbReference type="EMBL" id="JACHGT010000013">
    <property type="protein sequence ID" value="MBB6037770.1"/>
    <property type="molecule type" value="Genomic_DNA"/>
</dbReference>
<feature type="domain" description="Major facilitator superfamily (MFS) profile" evidence="7">
    <location>
        <begin position="11"/>
        <end position="404"/>
    </location>
</feature>
<dbReference type="InterPro" id="IPR022324">
    <property type="entry name" value="Bacilysin_exporter_BacE_put"/>
</dbReference>
<evidence type="ECO:0000259" key="7">
    <source>
        <dbReference type="PROSITE" id="PS50850"/>
    </source>
</evidence>
<feature type="transmembrane region" description="Helical" evidence="6">
    <location>
        <begin position="222"/>
        <end position="245"/>
    </location>
</feature>
<dbReference type="InterPro" id="IPR036259">
    <property type="entry name" value="MFS_trans_sf"/>
</dbReference>
<dbReference type="PRINTS" id="PR01988">
    <property type="entry name" value="EXPORTERBACE"/>
</dbReference>
<dbReference type="InterPro" id="IPR011701">
    <property type="entry name" value="MFS"/>
</dbReference>
<feature type="transmembrane region" description="Helical" evidence="6">
    <location>
        <begin position="285"/>
        <end position="303"/>
    </location>
</feature>
<dbReference type="CDD" id="cd06173">
    <property type="entry name" value="MFS_MefA_like"/>
    <property type="match status" value="1"/>
</dbReference>
<dbReference type="GO" id="GO:0022857">
    <property type="term" value="F:transmembrane transporter activity"/>
    <property type="evidence" value="ECO:0007669"/>
    <property type="project" value="InterPro"/>
</dbReference>
<keyword evidence="5 6" id="KW-0472">Membrane</keyword>
<dbReference type="Proteomes" id="UP000548476">
    <property type="component" value="Unassembled WGS sequence"/>
</dbReference>
<feature type="transmembrane region" description="Helical" evidence="6">
    <location>
        <begin position="352"/>
        <end position="372"/>
    </location>
</feature>
<dbReference type="InterPro" id="IPR020846">
    <property type="entry name" value="MFS_dom"/>
</dbReference>
<feature type="transmembrane region" description="Helical" evidence="6">
    <location>
        <begin position="80"/>
        <end position="103"/>
    </location>
</feature>
<dbReference type="PANTHER" id="PTHR23513:SF11">
    <property type="entry name" value="STAPHYLOFERRIN A TRANSPORTER"/>
    <property type="match status" value="1"/>
</dbReference>
<evidence type="ECO:0000256" key="2">
    <source>
        <dbReference type="ARBA" id="ARBA00022475"/>
    </source>
</evidence>
<dbReference type="RefSeq" id="WP_184790575.1">
    <property type="nucleotide sequence ID" value="NZ_BONT01000054.1"/>
</dbReference>
<feature type="transmembrane region" description="Helical" evidence="6">
    <location>
        <begin position="144"/>
        <end position="167"/>
    </location>
</feature>
<dbReference type="GO" id="GO:0005886">
    <property type="term" value="C:plasma membrane"/>
    <property type="evidence" value="ECO:0007669"/>
    <property type="project" value="UniProtKB-SubCell"/>
</dbReference>
<feature type="transmembrane region" description="Helical" evidence="6">
    <location>
        <begin position="53"/>
        <end position="73"/>
    </location>
</feature>
<feature type="transmembrane region" description="Helical" evidence="6">
    <location>
        <begin position="21"/>
        <end position="41"/>
    </location>
</feature>
<dbReference type="SUPFAM" id="SSF103473">
    <property type="entry name" value="MFS general substrate transporter"/>
    <property type="match status" value="1"/>
</dbReference>
<keyword evidence="9" id="KW-1185">Reference proteome</keyword>
<evidence type="ECO:0000256" key="6">
    <source>
        <dbReference type="SAM" id="Phobius"/>
    </source>
</evidence>
<evidence type="ECO:0000313" key="9">
    <source>
        <dbReference type="Proteomes" id="UP000548476"/>
    </source>
</evidence>
<dbReference type="Gene3D" id="1.20.1250.20">
    <property type="entry name" value="MFS general substrate transporter like domains"/>
    <property type="match status" value="1"/>
</dbReference>
<dbReference type="PROSITE" id="PS50850">
    <property type="entry name" value="MFS"/>
    <property type="match status" value="1"/>
</dbReference>
<keyword evidence="4 6" id="KW-1133">Transmembrane helix</keyword>
<evidence type="ECO:0000256" key="5">
    <source>
        <dbReference type="ARBA" id="ARBA00023136"/>
    </source>
</evidence>
<protein>
    <submittedName>
        <fullName evidence="8">MFS family permease</fullName>
    </submittedName>
</protein>